<gene>
    <name evidence="1" type="ORF">C9I49_09850</name>
</gene>
<evidence type="ECO:0000313" key="1">
    <source>
        <dbReference type="EMBL" id="PWE45844.1"/>
    </source>
</evidence>
<protein>
    <submittedName>
        <fullName evidence="1">Uncharacterized protein</fullName>
    </submittedName>
</protein>
<comment type="caution">
    <text evidence="1">The sequence shown here is derived from an EMBL/GenBank/DDBJ whole genome shotgun (WGS) entry which is preliminary data.</text>
</comment>
<dbReference type="AlphaFoldDB" id="A0A2U2DA00"/>
<accession>A0A2U2DA00</accession>
<sequence>MPATNDDTVHLADRSAAIAGKPCSYSTPLPGIASQGEKTLMQALDMPHEWAHLRGAVVQFLESLESLCRLPLSWLPNWKSLPSSTWTVPRKV</sequence>
<evidence type="ECO:0000313" key="2">
    <source>
        <dbReference type="Proteomes" id="UP000245056"/>
    </source>
</evidence>
<organism evidence="1 2">
    <name type="scientific">Pseudomonas prosekii</name>
    <dbReference type="NCBI Taxonomy" id="1148509"/>
    <lineage>
        <taxon>Bacteria</taxon>
        <taxon>Pseudomonadati</taxon>
        <taxon>Pseudomonadota</taxon>
        <taxon>Gammaproteobacteria</taxon>
        <taxon>Pseudomonadales</taxon>
        <taxon>Pseudomonadaceae</taxon>
        <taxon>Pseudomonas</taxon>
    </lineage>
</organism>
<dbReference type="Proteomes" id="UP000245056">
    <property type="component" value="Unassembled WGS sequence"/>
</dbReference>
<proteinExistence type="predicted"/>
<name>A0A2U2DA00_9PSED</name>
<dbReference type="EMBL" id="QFAW01000010">
    <property type="protein sequence ID" value="PWE45844.1"/>
    <property type="molecule type" value="Genomic_DNA"/>
</dbReference>
<reference evidence="1 2" key="1">
    <citation type="submission" date="2018-05" db="EMBL/GenBank/DDBJ databases">
        <title>Genome sequences of two Antarctic strains of Pseudomonas prosekii: insights into adaptation to extreme conditions.</title>
        <authorList>
            <person name="Snopkova K."/>
            <person name="Dufkova K."/>
            <person name="Cejkova D."/>
            <person name="Sedlacek I."/>
            <person name="Smajs D."/>
        </authorList>
    </citation>
    <scope>NUCLEOTIDE SEQUENCE [LARGE SCALE GENOMIC DNA]</scope>
    <source>
        <strain evidence="1 2">P2673</strain>
    </source>
</reference>